<dbReference type="Pfam" id="PF00587">
    <property type="entry name" value="tRNA-synt_2b"/>
    <property type="match status" value="1"/>
</dbReference>
<dbReference type="GO" id="GO:0005524">
    <property type="term" value="F:ATP binding"/>
    <property type="evidence" value="ECO:0007669"/>
    <property type="project" value="UniProtKB-UniRule"/>
</dbReference>
<dbReference type="InterPro" id="IPR004154">
    <property type="entry name" value="Anticodon-bd"/>
</dbReference>
<keyword evidence="11 14" id="KW-0648">Protein biosynthesis</keyword>
<dbReference type="GO" id="GO:0005737">
    <property type="term" value="C:cytoplasm"/>
    <property type="evidence" value="ECO:0007669"/>
    <property type="project" value="UniProtKB-SubCell"/>
</dbReference>
<dbReference type="FunFam" id="3.40.50.800:FF:000001">
    <property type="entry name" value="Threonine--tRNA ligase"/>
    <property type="match status" value="1"/>
</dbReference>
<name>A0A830F0T6_9EURY</name>
<dbReference type="GO" id="GO:0000049">
    <property type="term" value="F:tRNA binding"/>
    <property type="evidence" value="ECO:0007669"/>
    <property type="project" value="UniProtKB-KW"/>
</dbReference>
<dbReference type="Pfam" id="PF07973">
    <property type="entry name" value="tRNA_SAD"/>
    <property type="match status" value="1"/>
</dbReference>
<reference evidence="17" key="2">
    <citation type="submission" date="2020-09" db="EMBL/GenBank/DDBJ databases">
        <authorList>
            <person name="Sun Q."/>
            <person name="Ohkuma M."/>
        </authorList>
    </citation>
    <scope>NUCLEOTIDE SEQUENCE</scope>
    <source>
        <strain evidence="17">JCM 19596</strain>
    </source>
</reference>
<evidence type="ECO:0000313" key="17">
    <source>
        <dbReference type="EMBL" id="GGL51496.1"/>
    </source>
</evidence>
<dbReference type="InterPro" id="IPR018163">
    <property type="entry name" value="Thr/Ala-tRNA-synth_IIc_edit"/>
</dbReference>
<dbReference type="Gene3D" id="3.40.50.800">
    <property type="entry name" value="Anticodon-binding domain"/>
    <property type="match status" value="1"/>
</dbReference>
<keyword evidence="7 14" id="KW-0547">Nucleotide-binding</keyword>
<evidence type="ECO:0000256" key="5">
    <source>
        <dbReference type="ARBA" id="ARBA00022598"/>
    </source>
</evidence>
<dbReference type="InterPro" id="IPR045864">
    <property type="entry name" value="aa-tRNA-synth_II/BPL/LPL"/>
</dbReference>
<keyword evidence="8 14" id="KW-0862">Zinc</keyword>
<feature type="region of interest" description="Catalytic" evidence="14">
    <location>
        <begin position="242"/>
        <end position="533"/>
    </location>
</feature>
<dbReference type="SUPFAM" id="SSF55681">
    <property type="entry name" value="Class II aaRS and biotin synthetases"/>
    <property type="match status" value="1"/>
</dbReference>
<dbReference type="InterPro" id="IPR033728">
    <property type="entry name" value="ThrRS_core"/>
</dbReference>
<dbReference type="InterPro" id="IPR012947">
    <property type="entry name" value="tRNA_SAD"/>
</dbReference>
<proteinExistence type="inferred from homology"/>
<feature type="binding site" evidence="14">
    <location>
        <position position="334"/>
    </location>
    <ligand>
        <name>Zn(2+)</name>
        <dbReference type="ChEBI" id="CHEBI:29105"/>
        <note>catalytic</note>
    </ligand>
</feature>
<dbReference type="GO" id="GO:0004829">
    <property type="term" value="F:threonine-tRNA ligase activity"/>
    <property type="evidence" value="ECO:0007669"/>
    <property type="project" value="UniProtKB-UniRule"/>
</dbReference>
<evidence type="ECO:0000256" key="10">
    <source>
        <dbReference type="ARBA" id="ARBA00022884"/>
    </source>
</evidence>
<evidence type="ECO:0000259" key="16">
    <source>
        <dbReference type="PROSITE" id="PS51880"/>
    </source>
</evidence>
<comment type="catalytic activity">
    <reaction evidence="13 14">
        <text>tRNA(Thr) + L-threonine + ATP = L-threonyl-tRNA(Thr) + AMP + diphosphate + H(+)</text>
        <dbReference type="Rhea" id="RHEA:24624"/>
        <dbReference type="Rhea" id="RHEA-COMP:9670"/>
        <dbReference type="Rhea" id="RHEA-COMP:9704"/>
        <dbReference type="ChEBI" id="CHEBI:15378"/>
        <dbReference type="ChEBI" id="CHEBI:30616"/>
        <dbReference type="ChEBI" id="CHEBI:33019"/>
        <dbReference type="ChEBI" id="CHEBI:57926"/>
        <dbReference type="ChEBI" id="CHEBI:78442"/>
        <dbReference type="ChEBI" id="CHEBI:78534"/>
        <dbReference type="ChEBI" id="CHEBI:456215"/>
        <dbReference type="EC" id="6.1.1.3"/>
    </reaction>
</comment>
<dbReference type="Gene3D" id="3.30.54.20">
    <property type="match status" value="1"/>
</dbReference>
<dbReference type="Gene3D" id="3.30.980.10">
    <property type="entry name" value="Threonyl-trna Synthetase, Chain A, domain 2"/>
    <property type="match status" value="1"/>
</dbReference>
<dbReference type="InterPro" id="IPR012676">
    <property type="entry name" value="TGS-like"/>
</dbReference>
<feature type="binding site" evidence="14">
    <location>
        <position position="510"/>
    </location>
    <ligand>
        <name>Zn(2+)</name>
        <dbReference type="ChEBI" id="CHEBI:29105"/>
        <note>catalytic</note>
    </ligand>
</feature>
<dbReference type="EMBL" id="BMPG01000001">
    <property type="protein sequence ID" value="GGL51496.1"/>
    <property type="molecule type" value="Genomic_DNA"/>
</dbReference>
<evidence type="ECO:0000256" key="4">
    <source>
        <dbReference type="ARBA" id="ARBA00022555"/>
    </source>
</evidence>
<evidence type="ECO:0000259" key="15">
    <source>
        <dbReference type="PROSITE" id="PS50862"/>
    </source>
</evidence>
<dbReference type="InterPro" id="IPR002320">
    <property type="entry name" value="Thr-tRNA-ligase_IIa"/>
</dbReference>
<comment type="subcellular location">
    <subcellularLocation>
        <location evidence="1 14">Cytoplasm</location>
    </subcellularLocation>
</comment>
<dbReference type="FunFam" id="3.30.930.10:FF:000002">
    <property type="entry name" value="Threonine--tRNA ligase"/>
    <property type="match status" value="1"/>
</dbReference>
<evidence type="ECO:0000256" key="13">
    <source>
        <dbReference type="ARBA" id="ARBA00049515"/>
    </source>
</evidence>
<dbReference type="CDD" id="cd01667">
    <property type="entry name" value="TGS_ThrRS"/>
    <property type="match status" value="1"/>
</dbReference>
<dbReference type="GO" id="GO:0006435">
    <property type="term" value="P:threonyl-tRNA aminoacylation"/>
    <property type="evidence" value="ECO:0007669"/>
    <property type="project" value="UniProtKB-UniRule"/>
</dbReference>
<dbReference type="InterPro" id="IPR006195">
    <property type="entry name" value="aa-tRNA-synth_II"/>
</dbReference>
<protein>
    <recommendedName>
        <fullName evidence="14">Threonine--tRNA ligase</fullName>
        <ecNumber evidence="14">6.1.1.3</ecNumber>
    </recommendedName>
    <alternativeName>
        <fullName evidence="14">Threonyl-tRNA synthetase</fullName>
        <shortName evidence="14">ThrRS</shortName>
    </alternativeName>
</protein>
<dbReference type="OrthoDB" id="372136at2157"/>
<dbReference type="SUPFAM" id="SSF55186">
    <property type="entry name" value="ThrRS/AlaRS common domain"/>
    <property type="match status" value="1"/>
</dbReference>
<dbReference type="GO" id="GO:0046872">
    <property type="term" value="F:metal ion binding"/>
    <property type="evidence" value="ECO:0007669"/>
    <property type="project" value="UniProtKB-KW"/>
</dbReference>
<evidence type="ECO:0000256" key="2">
    <source>
        <dbReference type="ARBA" id="ARBA00008226"/>
    </source>
</evidence>
<evidence type="ECO:0000256" key="12">
    <source>
        <dbReference type="ARBA" id="ARBA00023146"/>
    </source>
</evidence>
<dbReference type="InterPro" id="IPR047246">
    <property type="entry name" value="ThrRS_anticodon"/>
</dbReference>
<evidence type="ECO:0000256" key="8">
    <source>
        <dbReference type="ARBA" id="ARBA00022833"/>
    </source>
</evidence>
<dbReference type="FunFam" id="3.30.980.10:FF:000005">
    <property type="entry name" value="Threonyl-tRNA synthetase, mitochondrial"/>
    <property type="match status" value="1"/>
</dbReference>
<accession>A0A830F0T6</accession>
<gene>
    <name evidence="14" type="primary">thrS</name>
    <name evidence="17" type="ORF">GCM10009039_07190</name>
</gene>
<evidence type="ECO:0000313" key="18">
    <source>
        <dbReference type="Proteomes" id="UP000607197"/>
    </source>
</evidence>
<dbReference type="EC" id="6.1.1.3" evidence="14"/>
<keyword evidence="9 14" id="KW-0067">ATP-binding</keyword>
<dbReference type="CDD" id="cd00771">
    <property type="entry name" value="ThrRS_core"/>
    <property type="match status" value="1"/>
</dbReference>
<evidence type="ECO:0000256" key="1">
    <source>
        <dbReference type="ARBA" id="ARBA00004496"/>
    </source>
</evidence>
<keyword evidence="5 14" id="KW-0436">Ligase</keyword>
<keyword evidence="10 14" id="KW-0694">RNA-binding</keyword>
<feature type="binding site" evidence="14">
    <location>
        <position position="385"/>
    </location>
    <ligand>
        <name>Zn(2+)</name>
        <dbReference type="ChEBI" id="CHEBI:29105"/>
        <note>catalytic</note>
    </ligand>
</feature>
<keyword evidence="4 14" id="KW-0820">tRNA-binding</keyword>
<dbReference type="CDD" id="cd00860">
    <property type="entry name" value="ThrRS_anticodon"/>
    <property type="match status" value="1"/>
</dbReference>
<dbReference type="PANTHER" id="PTHR11451">
    <property type="entry name" value="THREONINE-TRNA LIGASE"/>
    <property type="match status" value="1"/>
</dbReference>
<dbReference type="Gene3D" id="3.30.930.10">
    <property type="entry name" value="Bira Bifunctional Protein, Domain 2"/>
    <property type="match status" value="1"/>
</dbReference>
<dbReference type="GO" id="GO:0002161">
    <property type="term" value="F:aminoacyl-tRNA deacylase activity"/>
    <property type="evidence" value="ECO:0007669"/>
    <property type="project" value="UniProtKB-ARBA"/>
</dbReference>
<dbReference type="SUPFAM" id="SSF52954">
    <property type="entry name" value="Class II aaRS ABD-related"/>
    <property type="match status" value="1"/>
</dbReference>
<feature type="domain" description="Aminoacyl-transfer RNA synthetases class-II family profile" evidence="15">
    <location>
        <begin position="286"/>
        <end position="533"/>
    </location>
</feature>
<dbReference type="HAMAP" id="MF_00184">
    <property type="entry name" value="Thr_tRNA_synth"/>
    <property type="match status" value="1"/>
</dbReference>
<dbReference type="RefSeq" id="WP_188975925.1">
    <property type="nucleotide sequence ID" value="NZ_BMPG01000001.1"/>
</dbReference>
<dbReference type="FunFam" id="3.10.20.30:FF:000005">
    <property type="entry name" value="Threonine--tRNA ligase"/>
    <property type="match status" value="1"/>
</dbReference>
<dbReference type="PROSITE" id="PS50862">
    <property type="entry name" value="AA_TRNA_LIGASE_II"/>
    <property type="match status" value="1"/>
</dbReference>
<dbReference type="Pfam" id="PF03129">
    <property type="entry name" value="HGTP_anticodon"/>
    <property type="match status" value="1"/>
</dbReference>
<keyword evidence="12 14" id="KW-0030">Aminoacyl-tRNA synthetase</keyword>
<dbReference type="SUPFAM" id="SSF81271">
    <property type="entry name" value="TGS-like"/>
    <property type="match status" value="1"/>
</dbReference>
<comment type="cofactor">
    <cofactor evidence="14">
        <name>Zn(2+)</name>
        <dbReference type="ChEBI" id="CHEBI:29105"/>
    </cofactor>
    <text evidence="14">Binds 1 zinc ion per subunit.</text>
</comment>
<keyword evidence="6 14" id="KW-0479">Metal-binding</keyword>
<dbReference type="InterPro" id="IPR036621">
    <property type="entry name" value="Anticodon-bd_dom_sf"/>
</dbReference>
<dbReference type="AlphaFoldDB" id="A0A830F0T6"/>
<dbReference type="PRINTS" id="PR01047">
    <property type="entry name" value="TRNASYNTHTHR"/>
</dbReference>
<sequence length="640" mass="72662">MSQITVTLPDGSTLEFDPGATVEDVAYEIGPGLGRDTVAGVVDGELVAKEELLYEDAELVIVTDSSEEYLDVLRHSAAHVFAQALQRLYPEATLAIGPATDDGFYYDVANVDLEKEDLEAIEDEALDIIEEDLDIERATLSREEALDYYADNPYKTDILHDEAAGEDPVSFYEQGDWKDMCKGPHVDSTGEIGGFKLLEVSAAYWRGDEENDTLTRVYGTAFPSEDELDDYLEKRAEAQERDHRKLGQELDLFSIPEVTGPGLPLYHPNGKTVLRELSDFVAGLNREMGYDEVETPHLFRTELWKQSGHYENYVDDMFLLDVNDEEYGLKPMNCPGHATIFDQGSVSYRDLPIRYFEDGKVYRKEQRGELSGLSRVWAFTIDDGHLFCRPDQIEAEVDRTMELVFEVLDTFGLDYEVALATRPEKSVGSDEIWDEAETQLAAALDARDIDYEVEEGDGAFYGPKIDFGFEDALGRKWDGPTVQLDFNMPERFDLEYTGSDNDAHQPVMIHRALYGSYERFFMVLIEHYNGKFPFWLAPEQVRILPISDDNLSYASELAAELDGYRVEIEDRDWTIGRKIQQAHTDRVPYQIIVGDQEEEDGNISVRDRKEREANDVDLDVFADHLAVEDGEKHESPSFLD</sequence>
<comment type="subunit">
    <text evidence="14">Homodimer.</text>
</comment>
<keyword evidence="18" id="KW-1185">Reference proteome</keyword>
<comment type="similarity">
    <text evidence="2 14">Belongs to the class-II aminoacyl-tRNA synthetase family.</text>
</comment>
<dbReference type="NCBIfam" id="TIGR00418">
    <property type="entry name" value="thrS"/>
    <property type="match status" value="1"/>
</dbReference>
<dbReference type="PANTHER" id="PTHR11451:SF44">
    <property type="entry name" value="THREONINE--TRNA LIGASE, CHLOROPLASTIC_MITOCHONDRIAL 2"/>
    <property type="match status" value="1"/>
</dbReference>
<keyword evidence="3 14" id="KW-0963">Cytoplasm</keyword>
<feature type="domain" description="TGS" evidence="16">
    <location>
        <begin position="1"/>
        <end position="63"/>
    </location>
</feature>
<dbReference type="Gene3D" id="3.10.20.30">
    <property type="match status" value="1"/>
</dbReference>
<dbReference type="InterPro" id="IPR004095">
    <property type="entry name" value="TGS"/>
</dbReference>
<dbReference type="PROSITE" id="PS51880">
    <property type="entry name" value="TGS"/>
    <property type="match status" value="1"/>
</dbReference>
<evidence type="ECO:0000256" key="3">
    <source>
        <dbReference type="ARBA" id="ARBA00022490"/>
    </source>
</evidence>
<organism evidence="17 18">
    <name type="scientific">Halocalculus aciditolerans</name>
    <dbReference type="NCBI Taxonomy" id="1383812"/>
    <lineage>
        <taxon>Archaea</taxon>
        <taxon>Methanobacteriati</taxon>
        <taxon>Methanobacteriota</taxon>
        <taxon>Stenosarchaea group</taxon>
        <taxon>Halobacteria</taxon>
        <taxon>Halobacteriales</taxon>
        <taxon>Halobacteriaceae</taxon>
        <taxon>Halocalculus</taxon>
    </lineage>
</organism>
<dbReference type="InterPro" id="IPR002314">
    <property type="entry name" value="aa-tRNA-synt_IIb"/>
</dbReference>
<dbReference type="InterPro" id="IPR012675">
    <property type="entry name" value="Beta-grasp_dom_sf"/>
</dbReference>
<reference evidence="17" key="1">
    <citation type="journal article" date="2014" name="Int. J. Syst. Evol. Microbiol.">
        <title>Complete genome sequence of Corynebacterium casei LMG S-19264T (=DSM 44701T), isolated from a smear-ripened cheese.</title>
        <authorList>
            <consortium name="US DOE Joint Genome Institute (JGI-PGF)"/>
            <person name="Walter F."/>
            <person name="Albersmeier A."/>
            <person name="Kalinowski J."/>
            <person name="Ruckert C."/>
        </authorList>
    </citation>
    <scope>NUCLEOTIDE SEQUENCE</scope>
    <source>
        <strain evidence="17">JCM 19596</strain>
    </source>
</reference>
<evidence type="ECO:0000256" key="11">
    <source>
        <dbReference type="ARBA" id="ARBA00022917"/>
    </source>
</evidence>
<dbReference type="Pfam" id="PF02824">
    <property type="entry name" value="TGS"/>
    <property type="match status" value="1"/>
</dbReference>
<evidence type="ECO:0000256" key="7">
    <source>
        <dbReference type="ARBA" id="ARBA00022741"/>
    </source>
</evidence>
<dbReference type="SMART" id="SM00863">
    <property type="entry name" value="tRNA_SAD"/>
    <property type="match status" value="1"/>
</dbReference>
<comment type="caution">
    <text evidence="17">The sequence shown here is derived from an EMBL/GenBank/DDBJ whole genome shotgun (WGS) entry which is preliminary data.</text>
</comment>
<dbReference type="Proteomes" id="UP000607197">
    <property type="component" value="Unassembled WGS sequence"/>
</dbReference>
<evidence type="ECO:0000256" key="6">
    <source>
        <dbReference type="ARBA" id="ARBA00022723"/>
    </source>
</evidence>
<evidence type="ECO:0000256" key="9">
    <source>
        <dbReference type="ARBA" id="ARBA00022840"/>
    </source>
</evidence>
<evidence type="ECO:0000256" key="14">
    <source>
        <dbReference type="HAMAP-Rule" id="MF_00184"/>
    </source>
</evidence>